<dbReference type="Gene3D" id="1.20.120.50">
    <property type="entry name" value="Hemerythrin-like"/>
    <property type="match status" value="1"/>
</dbReference>
<dbReference type="CDD" id="cd12107">
    <property type="entry name" value="Hemerythrin"/>
    <property type="match status" value="1"/>
</dbReference>
<evidence type="ECO:0000256" key="3">
    <source>
        <dbReference type="ARBA" id="ARBA00023004"/>
    </source>
</evidence>
<name>F8ADA9_THEID</name>
<proteinExistence type="inferred from homology"/>
<evidence type="ECO:0000256" key="2">
    <source>
        <dbReference type="ARBA" id="ARBA00022723"/>
    </source>
</evidence>
<sequence>MSFIKWQDEFLTGVSQIDAQHQQLIETLNRLHVLLRNKNPSKEEIDSVLNFLTQYTVDHFGTEEHLMKTTPGFPEDLKERHFKQHRYFIDKVQEFRGVLEDYHQGQNERRHVLDLFAFLSYWLCEHILKIDKETAKYFQKPPEISIQAASA</sequence>
<protein>
    <submittedName>
        <fullName evidence="5">Hemerythrin-like metal-binding protein</fullName>
    </submittedName>
</protein>
<reference evidence="5 6" key="2">
    <citation type="journal article" date="2012" name="Stand. Genomic Sci.">
        <title>Complete genome sequence of the thermophilic sulfate-reducing ocean bacterium Thermodesulfatator indicus type strain (CIR29812(T)).</title>
        <authorList>
            <person name="Anderson I."/>
            <person name="Saunders E."/>
            <person name="Lapidus A."/>
            <person name="Nolan M."/>
            <person name="Lucas S."/>
            <person name="Tice H."/>
            <person name="Del Rio T.G."/>
            <person name="Cheng J.F."/>
            <person name="Han C."/>
            <person name="Tapia R."/>
            <person name="Goodwin L.A."/>
            <person name="Pitluck S."/>
            <person name="Liolios K."/>
            <person name="Mavromatis K."/>
            <person name="Pagani I."/>
            <person name="Ivanova N."/>
            <person name="Mikhailova N."/>
            <person name="Pati A."/>
            <person name="Chen A."/>
            <person name="Palaniappan K."/>
            <person name="Land M."/>
            <person name="Hauser L."/>
            <person name="Jeffries C.D."/>
            <person name="Chang Y.J."/>
            <person name="Brambilla E.M."/>
            <person name="Rohde M."/>
            <person name="Spring S."/>
            <person name="Goker M."/>
            <person name="Detter J.C."/>
            <person name="Woyke T."/>
            <person name="Bristow J."/>
            <person name="Eisen J.A."/>
            <person name="Markowitz V."/>
            <person name="Hugenholtz P."/>
            <person name="Kyrpides N.C."/>
            <person name="Klenk H.P."/>
        </authorList>
    </citation>
    <scope>NUCLEOTIDE SEQUENCE [LARGE SCALE GENOMIC DNA]</scope>
    <source>
        <strain evidence="6">DSM 15286 / JCM 11887 / CIR29812</strain>
    </source>
</reference>
<dbReference type="HOGENOM" id="CLU_086902_2_0_0"/>
<dbReference type="InterPro" id="IPR050669">
    <property type="entry name" value="Hemerythrin"/>
</dbReference>
<dbReference type="InterPro" id="IPR035938">
    <property type="entry name" value="Hemerythrin-like_sf"/>
</dbReference>
<dbReference type="EMBL" id="CP002683">
    <property type="protein sequence ID" value="AEH45924.1"/>
    <property type="molecule type" value="Genomic_DNA"/>
</dbReference>
<keyword evidence="6" id="KW-1185">Reference proteome</keyword>
<dbReference type="STRING" id="667014.Thein_2074"/>
<dbReference type="InterPro" id="IPR012827">
    <property type="entry name" value="Hemerythrin_metal-bd"/>
</dbReference>
<dbReference type="PANTHER" id="PTHR37164">
    <property type="entry name" value="BACTERIOHEMERYTHRIN"/>
    <property type="match status" value="1"/>
</dbReference>
<dbReference type="InterPro" id="IPR012312">
    <property type="entry name" value="Hemerythrin-like"/>
</dbReference>
<gene>
    <name evidence="5" type="ordered locus">Thein_2074</name>
</gene>
<dbReference type="PaxDb" id="667014-Thein_2074"/>
<dbReference type="NCBIfam" id="TIGR02481">
    <property type="entry name" value="hemeryth_dom"/>
    <property type="match status" value="1"/>
</dbReference>
<dbReference type="KEGG" id="tid:Thein_2074"/>
<dbReference type="eggNOG" id="COG2703">
    <property type="taxonomic scope" value="Bacteria"/>
</dbReference>
<keyword evidence="3" id="KW-0408">Iron</keyword>
<comment type="similarity">
    <text evidence="1">Belongs to the hemerythrin family.</text>
</comment>
<dbReference type="InParanoid" id="F8ADA9"/>
<dbReference type="PANTHER" id="PTHR37164:SF1">
    <property type="entry name" value="BACTERIOHEMERYTHRIN"/>
    <property type="match status" value="1"/>
</dbReference>
<feature type="domain" description="Hemerythrin-like" evidence="4">
    <location>
        <begin position="12"/>
        <end position="133"/>
    </location>
</feature>
<evidence type="ECO:0000256" key="1">
    <source>
        <dbReference type="ARBA" id="ARBA00010587"/>
    </source>
</evidence>
<dbReference type="AlphaFoldDB" id="F8ADA9"/>
<dbReference type="RefSeq" id="WP_013908663.1">
    <property type="nucleotide sequence ID" value="NC_015681.1"/>
</dbReference>
<reference evidence="6" key="1">
    <citation type="submission" date="2011-04" db="EMBL/GenBank/DDBJ databases">
        <title>The complete genome of Thermodesulfatator indicus DSM 15286.</title>
        <authorList>
            <person name="Lucas S."/>
            <person name="Copeland A."/>
            <person name="Lapidus A."/>
            <person name="Bruce D."/>
            <person name="Goodwin L."/>
            <person name="Pitluck S."/>
            <person name="Peters L."/>
            <person name="Kyrpides N."/>
            <person name="Mavromatis K."/>
            <person name="Pagani I."/>
            <person name="Ivanova N."/>
            <person name="Saunders L."/>
            <person name="Detter J.C."/>
            <person name="Tapia R."/>
            <person name="Han C."/>
            <person name="Land M."/>
            <person name="Hauser L."/>
            <person name="Markowitz V."/>
            <person name="Cheng J.-F."/>
            <person name="Hugenholtz P."/>
            <person name="Woyke T."/>
            <person name="Wu D."/>
            <person name="Spring S."/>
            <person name="Schroeder M."/>
            <person name="Brambilla E."/>
            <person name="Klenk H.-P."/>
            <person name="Eisen J.A."/>
        </authorList>
    </citation>
    <scope>NUCLEOTIDE SEQUENCE [LARGE SCALE GENOMIC DNA]</scope>
    <source>
        <strain evidence="6">DSM 15286 / JCM 11887 / CIR29812</strain>
    </source>
</reference>
<dbReference type="OrthoDB" id="9774644at2"/>
<dbReference type="Pfam" id="PF01814">
    <property type="entry name" value="Hemerythrin"/>
    <property type="match status" value="1"/>
</dbReference>
<evidence type="ECO:0000313" key="6">
    <source>
        <dbReference type="Proteomes" id="UP000006793"/>
    </source>
</evidence>
<evidence type="ECO:0000313" key="5">
    <source>
        <dbReference type="EMBL" id="AEH45924.1"/>
    </source>
</evidence>
<organism evidence="5 6">
    <name type="scientific">Thermodesulfatator indicus (strain DSM 15286 / JCM 11887 / CIR29812)</name>
    <dbReference type="NCBI Taxonomy" id="667014"/>
    <lineage>
        <taxon>Bacteria</taxon>
        <taxon>Pseudomonadati</taxon>
        <taxon>Thermodesulfobacteriota</taxon>
        <taxon>Thermodesulfobacteria</taxon>
        <taxon>Thermodesulfobacteriales</taxon>
        <taxon>Thermodesulfatatoraceae</taxon>
        <taxon>Thermodesulfatator</taxon>
    </lineage>
</organism>
<dbReference type="NCBIfam" id="NF033749">
    <property type="entry name" value="bact_hemeryth"/>
    <property type="match status" value="1"/>
</dbReference>
<dbReference type="GO" id="GO:0046872">
    <property type="term" value="F:metal ion binding"/>
    <property type="evidence" value="ECO:0007669"/>
    <property type="project" value="UniProtKB-KW"/>
</dbReference>
<dbReference type="Proteomes" id="UP000006793">
    <property type="component" value="Chromosome"/>
</dbReference>
<keyword evidence="2" id="KW-0479">Metal-binding</keyword>
<dbReference type="SUPFAM" id="SSF47188">
    <property type="entry name" value="Hemerythrin-like"/>
    <property type="match status" value="1"/>
</dbReference>
<accession>F8ADA9</accession>
<evidence type="ECO:0000259" key="4">
    <source>
        <dbReference type="Pfam" id="PF01814"/>
    </source>
</evidence>